<keyword evidence="3" id="KW-1185">Reference proteome</keyword>
<dbReference type="PANTHER" id="PTHR40448:SF1">
    <property type="entry name" value="TWO-COMPONENT SENSOR HISTIDINE KINASE"/>
    <property type="match status" value="1"/>
</dbReference>
<reference evidence="2" key="1">
    <citation type="submission" date="2020-09" db="EMBL/GenBank/DDBJ databases">
        <title>Genomic insights into the novelty and pathogenicity of a unique biofilm-forming Enterococcus sp. bacteria (Enterococcus lacertideformus) identified in reptiles.</title>
        <authorList>
            <person name="Agius J.E."/>
            <person name="Phalen D.N."/>
            <person name="Rose K."/>
            <person name="Eden J.-S."/>
        </authorList>
    </citation>
    <scope>NUCLEOTIDE SEQUENCE</scope>
    <source>
        <strain evidence="2">PHRS 0518</strain>
    </source>
</reference>
<proteinExistence type="predicted"/>
<evidence type="ECO:0000313" key="2">
    <source>
        <dbReference type="EMBL" id="MBF8807637.1"/>
    </source>
</evidence>
<dbReference type="SUPFAM" id="SSF55874">
    <property type="entry name" value="ATPase domain of HSP90 chaperone/DNA topoisomerase II/histidine kinase"/>
    <property type="match status" value="1"/>
</dbReference>
<comment type="caution">
    <text evidence="2">The sequence shown here is derived from an EMBL/GenBank/DDBJ whole genome shotgun (WGS) entry which is preliminary data.</text>
</comment>
<feature type="domain" description="EAL" evidence="1">
    <location>
        <begin position="1"/>
        <end position="127"/>
    </location>
</feature>
<gene>
    <name evidence="2" type="ORF">IC227_03665</name>
</gene>
<name>A0A931ATM5_9ENTE</name>
<dbReference type="Pfam" id="PF14501">
    <property type="entry name" value="HATPase_c_5"/>
    <property type="match status" value="1"/>
</dbReference>
<dbReference type="InterPro" id="IPR032834">
    <property type="entry name" value="NatK-like_C"/>
</dbReference>
<evidence type="ECO:0000313" key="3">
    <source>
        <dbReference type="Proteomes" id="UP000637757"/>
    </source>
</evidence>
<sequence length="127" mass="14283">MIVKSIFASKLTLSQNKKLNTSFEAKDIITDININPVTLARMLGIILDNAIEAALDSEERVLMIAIYELNQSVYIIVTNSIDEVPKSIKLLEKNGFSTKGKNRGMGLSNLREMVNKLPNIYLDTIYY</sequence>
<evidence type="ECO:0000259" key="1">
    <source>
        <dbReference type="PROSITE" id="PS50883"/>
    </source>
</evidence>
<dbReference type="Proteomes" id="UP000637757">
    <property type="component" value="Unassembled WGS sequence"/>
</dbReference>
<dbReference type="InterPro" id="IPR001633">
    <property type="entry name" value="EAL_dom"/>
</dbReference>
<organism evidence="2 3">
    <name type="scientific">Enterococcus lacertideformus</name>
    <dbReference type="NCBI Taxonomy" id="2771493"/>
    <lineage>
        <taxon>Bacteria</taxon>
        <taxon>Bacillati</taxon>
        <taxon>Bacillota</taxon>
        <taxon>Bacilli</taxon>
        <taxon>Lactobacillales</taxon>
        <taxon>Enterococcaceae</taxon>
        <taxon>Enterococcus</taxon>
    </lineage>
</organism>
<dbReference type="InterPro" id="IPR036890">
    <property type="entry name" value="HATPase_C_sf"/>
</dbReference>
<protein>
    <submittedName>
        <fullName evidence="2">GHKL domain-containing protein</fullName>
    </submittedName>
</protein>
<dbReference type="AlphaFoldDB" id="A0A931ATM5"/>
<dbReference type="PANTHER" id="PTHR40448">
    <property type="entry name" value="TWO-COMPONENT SENSOR HISTIDINE KINASE"/>
    <property type="match status" value="1"/>
</dbReference>
<accession>A0A931ATM5</accession>
<dbReference type="PROSITE" id="PS50883">
    <property type="entry name" value="EAL"/>
    <property type="match status" value="1"/>
</dbReference>
<dbReference type="EMBL" id="JADAKE010000010">
    <property type="protein sequence ID" value="MBF8807637.1"/>
    <property type="molecule type" value="Genomic_DNA"/>
</dbReference>
<dbReference type="GO" id="GO:0042802">
    <property type="term" value="F:identical protein binding"/>
    <property type="evidence" value="ECO:0007669"/>
    <property type="project" value="TreeGrafter"/>
</dbReference>
<dbReference type="Gene3D" id="3.30.565.10">
    <property type="entry name" value="Histidine kinase-like ATPase, C-terminal domain"/>
    <property type="match status" value="1"/>
</dbReference>